<comment type="caution">
    <text evidence="2">The sequence shown here is derived from an EMBL/GenBank/DDBJ whole genome shotgun (WGS) entry which is preliminary data.</text>
</comment>
<dbReference type="Pfam" id="PF06722">
    <property type="entry name" value="EryCIII-like_C"/>
    <property type="match status" value="1"/>
</dbReference>
<feature type="domain" description="Erythromycin biosynthesis protein CIII-like C-terminal" evidence="1">
    <location>
        <begin position="235"/>
        <end position="366"/>
    </location>
</feature>
<dbReference type="EMBL" id="JAHBAY010000016">
    <property type="protein sequence ID" value="MBT0773214.1"/>
    <property type="molecule type" value="Genomic_DNA"/>
</dbReference>
<dbReference type="SUPFAM" id="SSF53756">
    <property type="entry name" value="UDP-Glycosyltransferase/glycogen phosphorylase"/>
    <property type="match status" value="1"/>
</dbReference>
<dbReference type="InterPro" id="IPR002213">
    <property type="entry name" value="UDP_glucos_trans"/>
</dbReference>
<dbReference type="PANTHER" id="PTHR48050:SF13">
    <property type="entry name" value="STEROL 3-BETA-GLUCOSYLTRANSFERASE UGT80A2"/>
    <property type="match status" value="1"/>
</dbReference>
<keyword evidence="3" id="KW-1185">Reference proteome</keyword>
<name>A0ABS5TRB1_9ACTN</name>
<evidence type="ECO:0000313" key="2">
    <source>
        <dbReference type="EMBL" id="MBT0773214.1"/>
    </source>
</evidence>
<dbReference type="Proteomes" id="UP001197247">
    <property type="component" value="Unassembled WGS sequence"/>
</dbReference>
<dbReference type="RefSeq" id="WP_214159755.1">
    <property type="nucleotide sequence ID" value="NZ_JAHBAY010000016.1"/>
</dbReference>
<accession>A0ABS5TRB1</accession>
<dbReference type="CDD" id="cd03784">
    <property type="entry name" value="GT1_Gtf-like"/>
    <property type="match status" value="1"/>
</dbReference>
<evidence type="ECO:0000259" key="1">
    <source>
        <dbReference type="Pfam" id="PF06722"/>
    </source>
</evidence>
<evidence type="ECO:0000313" key="3">
    <source>
        <dbReference type="Proteomes" id="UP001197247"/>
    </source>
</evidence>
<proteinExistence type="predicted"/>
<dbReference type="Gene3D" id="3.40.50.2000">
    <property type="entry name" value="Glycogen Phosphorylase B"/>
    <property type="match status" value="2"/>
</dbReference>
<protein>
    <submittedName>
        <fullName evidence="2">Glycosyltransferase family 1 protein</fullName>
    </submittedName>
</protein>
<dbReference type="InterPro" id="IPR050426">
    <property type="entry name" value="Glycosyltransferase_28"/>
</dbReference>
<organism evidence="2 3">
    <name type="scientific">Kineosporia corallincola</name>
    <dbReference type="NCBI Taxonomy" id="2835133"/>
    <lineage>
        <taxon>Bacteria</taxon>
        <taxon>Bacillati</taxon>
        <taxon>Actinomycetota</taxon>
        <taxon>Actinomycetes</taxon>
        <taxon>Kineosporiales</taxon>
        <taxon>Kineosporiaceae</taxon>
        <taxon>Kineosporia</taxon>
    </lineage>
</organism>
<sequence length="382" mass="39777">MRILISSCPAHGHLLPMLPLARAAQQAGHQVALLSHPSVGGLAPFLPLLPAGPSVPETLAEVMRRSGVDARDVPIDESAENAQQGPIDFFVHARMDLGAEQALAAARDFAPDLVVADIADLYGPYVAAALGVPWAAHGASLPFNEQLARFFEAATIERFARENVHFTGPVAYLDPWPDLLLRPSDVYPAPRIPVRAQPHAGDGPVWQRPAHGERPTVLLTLGTVVEDPQALGGALDSLLELDVDVIVAPHAAGDLGGRTPDPQRVHVAGFVPMKDLLDSGVDVVVTAGGAGTVLSALSAGVPLVLLPLGLDKPMNADRVASVGAGTVVNAPGEIAPAVAEVLAHRHYAEAAARVADSVCSSRPAPAALDLLIETALTTRKSR</sequence>
<reference evidence="2 3" key="1">
    <citation type="submission" date="2021-05" db="EMBL/GenBank/DDBJ databases">
        <title>Kineosporia and Streptomyces sp. nov. two new marine actinobacteria isolated from Coral.</title>
        <authorList>
            <person name="Buangrab K."/>
            <person name="Sutthacheep M."/>
            <person name="Yeemin T."/>
            <person name="Harunari E."/>
            <person name="Igarashi Y."/>
            <person name="Kanchanasin P."/>
            <person name="Tanasupawat S."/>
            <person name="Phongsopitanun W."/>
        </authorList>
    </citation>
    <scope>NUCLEOTIDE SEQUENCE [LARGE SCALE GENOMIC DNA]</scope>
    <source>
        <strain evidence="2 3">J2-2</strain>
    </source>
</reference>
<dbReference type="InterPro" id="IPR010610">
    <property type="entry name" value="EryCIII-like_C"/>
</dbReference>
<gene>
    <name evidence="2" type="ORF">KIH74_29995</name>
</gene>
<dbReference type="PANTHER" id="PTHR48050">
    <property type="entry name" value="STEROL 3-BETA-GLUCOSYLTRANSFERASE"/>
    <property type="match status" value="1"/>
</dbReference>